<protein>
    <submittedName>
        <fullName evidence="2">BQ5605_C033g11141 protein</fullName>
    </submittedName>
</protein>
<organism evidence="2 3">
    <name type="scientific">Microbotryum silenes-dioicae</name>
    <dbReference type="NCBI Taxonomy" id="796604"/>
    <lineage>
        <taxon>Eukaryota</taxon>
        <taxon>Fungi</taxon>
        <taxon>Dikarya</taxon>
        <taxon>Basidiomycota</taxon>
        <taxon>Pucciniomycotina</taxon>
        <taxon>Microbotryomycetes</taxon>
        <taxon>Microbotryales</taxon>
        <taxon>Microbotryaceae</taxon>
        <taxon>Microbotryum</taxon>
    </lineage>
</organism>
<dbReference type="Proteomes" id="UP000249464">
    <property type="component" value="Unassembled WGS sequence"/>
</dbReference>
<evidence type="ECO:0000313" key="3">
    <source>
        <dbReference type="Proteomes" id="UP000249464"/>
    </source>
</evidence>
<proteinExistence type="predicted"/>
<keyword evidence="1" id="KW-0472">Membrane</keyword>
<dbReference type="AlphaFoldDB" id="A0A2X0N9V1"/>
<name>A0A2X0N9V1_9BASI</name>
<evidence type="ECO:0000313" key="2">
    <source>
        <dbReference type="EMBL" id="SGZ01367.1"/>
    </source>
</evidence>
<accession>A0A2X0N9V1</accession>
<reference evidence="2 3" key="1">
    <citation type="submission" date="2016-11" db="EMBL/GenBank/DDBJ databases">
        <authorList>
            <person name="Jaros S."/>
            <person name="Januszkiewicz K."/>
            <person name="Wedrychowicz H."/>
        </authorList>
    </citation>
    <scope>NUCLEOTIDE SEQUENCE [LARGE SCALE GENOMIC DNA]</scope>
</reference>
<keyword evidence="3" id="KW-1185">Reference proteome</keyword>
<keyword evidence="1" id="KW-1133">Transmembrane helix</keyword>
<sequence>MSKPNTTLLHASSLFDLKEVVAVVTGLHIAATLAINGATVYIVGLEEDSEQVVKTAGKWN</sequence>
<keyword evidence="1" id="KW-0812">Transmembrane</keyword>
<dbReference type="EMBL" id="FQNC01000066">
    <property type="protein sequence ID" value="SGZ01367.1"/>
    <property type="molecule type" value="Genomic_DNA"/>
</dbReference>
<gene>
    <name evidence="2" type="primary">BQ5605_C033g11141</name>
    <name evidence="2" type="ORF">BQ5605_C033G11141</name>
</gene>
<evidence type="ECO:0000256" key="1">
    <source>
        <dbReference type="SAM" id="Phobius"/>
    </source>
</evidence>
<feature type="transmembrane region" description="Helical" evidence="1">
    <location>
        <begin position="20"/>
        <end position="44"/>
    </location>
</feature>